<feature type="region of interest" description="Disordered" evidence="5">
    <location>
        <begin position="106"/>
        <end position="139"/>
    </location>
</feature>
<dbReference type="GO" id="GO:0003735">
    <property type="term" value="F:structural constituent of ribosome"/>
    <property type="evidence" value="ECO:0007669"/>
    <property type="project" value="InterPro"/>
</dbReference>
<proteinExistence type="inferred from homology"/>
<evidence type="ECO:0000256" key="1">
    <source>
        <dbReference type="ARBA" id="ARBA00010528"/>
    </source>
</evidence>
<evidence type="ECO:0000256" key="2">
    <source>
        <dbReference type="ARBA" id="ARBA00022980"/>
    </source>
</evidence>
<feature type="compositionally biased region" description="Basic and acidic residues" evidence="5">
    <location>
        <begin position="19"/>
        <end position="28"/>
    </location>
</feature>
<dbReference type="GO" id="GO:0006412">
    <property type="term" value="P:translation"/>
    <property type="evidence" value="ECO:0007669"/>
    <property type="project" value="InterPro"/>
</dbReference>
<evidence type="ECO:0000256" key="3">
    <source>
        <dbReference type="ARBA" id="ARBA00023274"/>
    </source>
</evidence>
<evidence type="ECO:0000256" key="4">
    <source>
        <dbReference type="ARBA" id="ARBA00040565"/>
    </source>
</evidence>
<dbReference type="HAMAP" id="MF_01328_B">
    <property type="entry name" value="Ribosomal_uL4_B"/>
    <property type="match status" value="1"/>
</dbReference>
<dbReference type="Proteomes" id="UP000195557">
    <property type="component" value="Unassembled WGS sequence"/>
</dbReference>
<keyword evidence="3" id="KW-0687">Ribonucleoprotein</keyword>
<sequence>MDDGDDDDDATDAIARDGGNGDRGHADTSTEAEDAGDAGEDADAAIDQGVMAVRWTVPEEQGSARDVVVPMHGWDGSVRGETTLPGRIFDQPLRVDVAHRVVRWQRAKARAGTHKTKTRGEVSGTTRKARPQKGQGRARVGTLRAPQMRGGGVAHGPVPRSHAHALPKKVRRMGLKVALSARAAEGKIVIVDSFAGMEPKTRVMKETLERLTGDMGLAAGGKFHSTLIVDGEFEETSEEDDDEEAYSPNEIVRISSRNLPHVEVLPQIGANVYSILRRRTLVMTKSGLEQLIRRLDEPIMR</sequence>
<evidence type="ECO:0000313" key="6">
    <source>
        <dbReference type="EMBL" id="OUS46578.1"/>
    </source>
</evidence>
<dbReference type="Gene3D" id="3.40.1370.10">
    <property type="match status" value="1"/>
</dbReference>
<comment type="similarity">
    <text evidence="1">Belongs to the universal ribosomal protein uL4 family.</text>
</comment>
<protein>
    <recommendedName>
        <fullName evidence="4">Large ribosomal subunit protein uL4m</fullName>
    </recommendedName>
</protein>
<name>A0A1Y5IAG8_OSTTA</name>
<feature type="compositionally biased region" description="Acidic residues" evidence="5">
    <location>
        <begin position="1"/>
        <end position="11"/>
    </location>
</feature>
<gene>
    <name evidence="6" type="ORF">BE221DRAFT_74050</name>
</gene>
<feature type="compositionally biased region" description="Basic residues" evidence="5">
    <location>
        <begin position="106"/>
        <end position="117"/>
    </location>
</feature>
<dbReference type="PANTHER" id="PTHR10746">
    <property type="entry name" value="50S RIBOSOMAL PROTEIN L4"/>
    <property type="match status" value="1"/>
</dbReference>
<dbReference type="AlphaFoldDB" id="A0A1Y5IAG8"/>
<keyword evidence="2 6" id="KW-0689">Ribosomal protein</keyword>
<dbReference type="eggNOG" id="KOG1624">
    <property type="taxonomic scope" value="Eukaryota"/>
</dbReference>
<dbReference type="SUPFAM" id="SSF52166">
    <property type="entry name" value="Ribosomal protein L4"/>
    <property type="match status" value="1"/>
</dbReference>
<dbReference type="GO" id="GO:1990904">
    <property type="term" value="C:ribonucleoprotein complex"/>
    <property type="evidence" value="ECO:0007669"/>
    <property type="project" value="UniProtKB-KW"/>
</dbReference>
<organism evidence="6">
    <name type="scientific">Ostreococcus tauri</name>
    <name type="common">Marine green alga</name>
    <dbReference type="NCBI Taxonomy" id="70448"/>
    <lineage>
        <taxon>Eukaryota</taxon>
        <taxon>Viridiplantae</taxon>
        <taxon>Chlorophyta</taxon>
        <taxon>Mamiellophyceae</taxon>
        <taxon>Mamiellales</taxon>
        <taxon>Bathycoccaceae</taxon>
        <taxon>Ostreococcus</taxon>
    </lineage>
</organism>
<accession>A0A1Y5IAG8</accession>
<evidence type="ECO:0000256" key="5">
    <source>
        <dbReference type="SAM" id="MobiDB-lite"/>
    </source>
</evidence>
<dbReference type="InterPro" id="IPR013005">
    <property type="entry name" value="Ribosomal_uL4-like"/>
</dbReference>
<dbReference type="InterPro" id="IPR002136">
    <property type="entry name" value="Ribosomal_uL4"/>
</dbReference>
<dbReference type="Pfam" id="PF00573">
    <property type="entry name" value="Ribosomal_L4"/>
    <property type="match status" value="1"/>
</dbReference>
<dbReference type="GO" id="GO:0005840">
    <property type="term" value="C:ribosome"/>
    <property type="evidence" value="ECO:0007669"/>
    <property type="project" value="UniProtKB-KW"/>
</dbReference>
<dbReference type="PANTHER" id="PTHR10746:SF6">
    <property type="entry name" value="LARGE RIBOSOMAL SUBUNIT PROTEIN UL4M"/>
    <property type="match status" value="1"/>
</dbReference>
<dbReference type="EMBL" id="KZ155783">
    <property type="protein sequence ID" value="OUS46578.1"/>
    <property type="molecule type" value="Genomic_DNA"/>
</dbReference>
<dbReference type="NCBIfam" id="TIGR03953">
    <property type="entry name" value="rplD_bact"/>
    <property type="match status" value="1"/>
</dbReference>
<feature type="region of interest" description="Disordered" evidence="5">
    <location>
        <begin position="1"/>
        <end position="42"/>
    </location>
</feature>
<dbReference type="InterPro" id="IPR023574">
    <property type="entry name" value="Ribosomal_uL4_dom_sf"/>
</dbReference>
<reference evidence="6" key="1">
    <citation type="submission" date="2017-04" db="EMBL/GenBank/DDBJ databases">
        <title>Population genomics of picophytoplankton unveils novel chromosome hypervariability.</title>
        <authorList>
            <consortium name="DOE Joint Genome Institute"/>
            <person name="Blanc-Mathieu R."/>
            <person name="Krasovec M."/>
            <person name="Hebrard M."/>
            <person name="Yau S."/>
            <person name="Desgranges E."/>
            <person name="Martin J."/>
            <person name="Schackwitz W."/>
            <person name="Kuo A."/>
            <person name="Salin G."/>
            <person name="Donnadieu C."/>
            <person name="Desdevises Y."/>
            <person name="Sanchez-Ferandin S."/>
            <person name="Moreau H."/>
            <person name="Rivals E."/>
            <person name="Grigoriev I.V."/>
            <person name="Grimsley N."/>
            <person name="Eyre-Walker A."/>
            <person name="Piganeau G."/>
        </authorList>
    </citation>
    <scope>NUCLEOTIDE SEQUENCE [LARGE SCALE GENOMIC DNA]</scope>
    <source>
        <strain evidence="6">RCC 1115</strain>
    </source>
</reference>
<feature type="compositionally biased region" description="Acidic residues" evidence="5">
    <location>
        <begin position="30"/>
        <end position="42"/>
    </location>
</feature>